<reference evidence="1" key="1">
    <citation type="journal article" date="2016" name="Front. Microbiol.">
        <title>Genome Sequence of the Piezophilic, Mesophilic Sulfate-Reducing Bacterium Desulfovibrio indicus J2T.</title>
        <authorList>
            <person name="Cao J."/>
            <person name="Maignien L."/>
            <person name="Shao Z."/>
            <person name="Alain K."/>
            <person name="Jebbar M."/>
        </authorList>
    </citation>
    <scope>NUCLEOTIDE SEQUENCE</scope>
    <source>
        <strain evidence="1">DSM 16372</strain>
    </source>
</reference>
<accession>A0AAV4ZN93</accession>
<protein>
    <submittedName>
        <fullName evidence="1">Uncharacterized protein</fullName>
    </submittedName>
</protein>
<dbReference type="AlphaFoldDB" id="A0AAV4ZN93"/>
<dbReference type="Proteomes" id="UP001055247">
    <property type="component" value="Unassembled WGS sequence"/>
</dbReference>
<gene>
    <name evidence="1" type="ORF">BHAOGJBA_2926</name>
</gene>
<reference evidence="1" key="2">
    <citation type="submission" date="2021-08" db="EMBL/GenBank/DDBJ databases">
        <authorList>
            <person name="Tani A."/>
            <person name="Ola A."/>
            <person name="Ogura Y."/>
            <person name="Katsura K."/>
            <person name="Hayashi T."/>
        </authorList>
    </citation>
    <scope>NUCLEOTIDE SEQUENCE</scope>
    <source>
        <strain evidence="1">DSM 16372</strain>
    </source>
</reference>
<dbReference type="EMBL" id="BPQO01000011">
    <property type="protein sequence ID" value="GJD89399.1"/>
    <property type="molecule type" value="Genomic_DNA"/>
</dbReference>
<comment type="caution">
    <text evidence="1">The sequence shown here is derived from an EMBL/GenBank/DDBJ whole genome shotgun (WGS) entry which is preliminary data.</text>
</comment>
<name>A0AAV4ZN93_9HYPH</name>
<dbReference type="RefSeq" id="WP_238230222.1">
    <property type="nucleotide sequence ID" value="NZ_BPQO01000011.1"/>
</dbReference>
<evidence type="ECO:0000313" key="1">
    <source>
        <dbReference type="EMBL" id="GJD89399.1"/>
    </source>
</evidence>
<keyword evidence="2" id="KW-1185">Reference proteome</keyword>
<proteinExistence type="predicted"/>
<evidence type="ECO:0000313" key="2">
    <source>
        <dbReference type="Proteomes" id="UP001055247"/>
    </source>
</evidence>
<organism evidence="1 2">
    <name type="scientific">Methylobacterium hispanicum</name>
    <dbReference type="NCBI Taxonomy" id="270350"/>
    <lineage>
        <taxon>Bacteria</taxon>
        <taxon>Pseudomonadati</taxon>
        <taxon>Pseudomonadota</taxon>
        <taxon>Alphaproteobacteria</taxon>
        <taxon>Hyphomicrobiales</taxon>
        <taxon>Methylobacteriaceae</taxon>
        <taxon>Methylobacterium</taxon>
    </lineage>
</organism>
<sequence length="130" mass="13518">MRFSTLACLWVGACLASYPLGQGAGAPTGRVGDLVRELADARGGLSDGCASMLQDLASAQIRRYGSYEQPSRPLHARKAAERLQAYLDAHCPLGPALAMRAAAHDEAGAWRAAAGLPPLALEPFAAPGHP</sequence>